<dbReference type="EMBL" id="CP009516">
    <property type="protein sequence ID" value="AKB77225.1"/>
    <property type="molecule type" value="Genomic_DNA"/>
</dbReference>
<evidence type="ECO:0000313" key="1">
    <source>
        <dbReference type="EMBL" id="AKB77225.1"/>
    </source>
</evidence>
<proteinExistence type="predicted"/>
<dbReference type="AlphaFoldDB" id="A0A0E3WV61"/>
<dbReference type="KEGG" id="mhor:MSHOH_0742"/>
<gene>
    <name evidence="1" type="ORF">MSHOH_0742</name>
</gene>
<organism evidence="1 2">
    <name type="scientific">Methanosarcina horonobensis HB-1 = JCM 15518</name>
    <dbReference type="NCBI Taxonomy" id="1434110"/>
    <lineage>
        <taxon>Archaea</taxon>
        <taxon>Methanobacteriati</taxon>
        <taxon>Methanobacteriota</taxon>
        <taxon>Stenosarchaea group</taxon>
        <taxon>Methanomicrobia</taxon>
        <taxon>Methanosarcinales</taxon>
        <taxon>Methanosarcinaceae</taxon>
        <taxon>Methanosarcina</taxon>
    </lineage>
</organism>
<reference evidence="1 2" key="1">
    <citation type="submission" date="2014-07" db="EMBL/GenBank/DDBJ databases">
        <title>Methanogenic archaea and the global carbon cycle.</title>
        <authorList>
            <person name="Henriksen J.R."/>
            <person name="Luke J."/>
            <person name="Reinhart S."/>
            <person name="Benedict M.N."/>
            <person name="Youngblut N.D."/>
            <person name="Metcalf M.E."/>
            <person name="Whitaker R.J."/>
            <person name="Metcalf W.W."/>
        </authorList>
    </citation>
    <scope>NUCLEOTIDE SEQUENCE [LARGE SCALE GENOMIC DNA]</scope>
    <source>
        <strain evidence="1 2">HB-1</strain>
    </source>
</reference>
<keyword evidence="2" id="KW-1185">Reference proteome</keyword>
<accession>A0A0E3WV61</accession>
<dbReference type="Proteomes" id="UP000033101">
    <property type="component" value="Chromosome"/>
</dbReference>
<name>A0A0E3WV61_9EURY</name>
<sequence>MESSPLFTGFIINVLCDPYSFTQPASFFFNLPMIQGELTCEGSKVFSSYLTSAAWILCLNLLKAEASA</sequence>
<dbReference type="HOGENOM" id="CLU_204304_0_0_2"/>
<protein>
    <submittedName>
        <fullName evidence="1">Uncharacterized protein</fullName>
    </submittedName>
</protein>
<evidence type="ECO:0000313" key="2">
    <source>
        <dbReference type="Proteomes" id="UP000033101"/>
    </source>
</evidence>